<evidence type="ECO:0000256" key="6">
    <source>
        <dbReference type="ARBA" id="ARBA00022553"/>
    </source>
</evidence>
<feature type="domain" description="Histidine kinase" evidence="16">
    <location>
        <begin position="284"/>
        <end position="482"/>
    </location>
</feature>
<evidence type="ECO:0000256" key="14">
    <source>
        <dbReference type="ARBA" id="ARBA00023136"/>
    </source>
</evidence>
<keyword evidence="8 15" id="KW-0812">Transmembrane</keyword>
<reference evidence="19" key="1">
    <citation type="journal article" date="2019" name="Int. J. Syst. Evol. Microbiol.">
        <title>The Global Catalogue of Microorganisms (GCM) 10K type strain sequencing project: providing services to taxonomists for standard genome sequencing and annotation.</title>
        <authorList>
            <consortium name="The Broad Institute Genomics Platform"/>
            <consortium name="The Broad Institute Genome Sequencing Center for Infectious Disease"/>
            <person name="Wu L."/>
            <person name="Ma J."/>
        </authorList>
    </citation>
    <scope>NUCLEOTIDE SEQUENCE [LARGE SCALE GENOMIC DNA]</scope>
    <source>
        <strain evidence="19">CGMCC 1.15341</strain>
    </source>
</reference>
<keyword evidence="5" id="KW-0997">Cell inner membrane</keyword>
<evidence type="ECO:0000313" key="19">
    <source>
        <dbReference type="Proteomes" id="UP000629025"/>
    </source>
</evidence>
<dbReference type="InterPro" id="IPR003661">
    <property type="entry name" value="HisK_dim/P_dom"/>
</dbReference>
<keyword evidence="11" id="KW-0067">ATP-binding</keyword>
<evidence type="ECO:0000256" key="3">
    <source>
        <dbReference type="ARBA" id="ARBA00012438"/>
    </source>
</evidence>
<dbReference type="Gene3D" id="1.10.8.500">
    <property type="entry name" value="HAMP domain in histidine kinase"/>
    <property type="match status" value="1"/>
</dbReference>
<dbReference type="Proteomes" id="UP000629025">
    <property type="component" value="Unassembled WGS sequence"/>
</dbReference>
<sequence>MKLIRTLIPGSLLKRMLLVMVLGVLLAQVVSNLIWVQQISRDKREVAARMAEDLAEGVSSTVTFFRALPSEYRHLVLSQLRDMGGTRFFVSLNREVIEITDIEDSALKQLVLERFTQGLRKKLGSAPEILVSFSLPENLHVFNNRTLLLDLPPRWSQQSLIYDSQSPPILVAQVGMGDGEWLYLAALLPKPDLLVKSDYLPMDRLLFLALLLGILLLLGGAIVRWLTRPLAQLSGAAEQLGLGLEREPIPERGPLEIKATAQAFNRMQERIQRFIDDRERLFSAISHDLKTPITRLRLRAEMLDDPRDRDTFGRDLEELEQMVKGALECSRGTDIHEPLQPVDILALLESLQGDAQELGRDMTLQGDAGPALSARPLALKRALRNLIDNALFYGGGAEVWVENSDQQLIIRICDRGPGVPEDMIEQLFEPYFRVEQSRSRNTGGTGLGLGIARNIIHAHGGELRLANRKGGGLEVDVTLPRH</sequence>
<evidence type="ECO:0000256" key="1">
    <source>
        <dbReference type="ARBA" id="ARBA00000085"/>
    </source>
</evidence>
<evidence type="ECO:0000256" key="5">
    <source>
        <dbReference type="ARBA" id="ARBA00022519"/>
    </source>
</evidence>
<dbReference type="SMART" id="SM00304">
    <property type="entry name" value="HAMP"/>
    <property type="match status" value="1"/>
</dbReference>
<dbReference type="InterPro" id="IPR036097">
    <property type="entry name" value="HisK_dim/P_sf"/>
</dbReference>
<evidence type="ECO:0000256" key="15">
    <source>
        <dbReference type="SAM" id="Phobius"/>
    </source>
</evidence>
<evidence type="ECO:0000313" key="18">
    <source>
        <dbReference type="EMBL" id="GGB93930.1"/>
    </source>
</evidence>
<evidence type="ECO:0000256" key="9">
    <source>
        <dbReference type="ARBA" id="ARBA00022741"/>
    </source>
</evidence>
<name>A0ABQ1KFB5_9GAMM</name>
<dbReference type="SMART" id="SM00388">
    <property type="entry name" value="HisKA"/>
    <property type="match status" value="1"/>
</dbReference>
<keyword evidence="9" id="KW-0547">Nucleotide-binding</keyword>
<dbReference type="PANTHER" id="PTHR44936:SF5">
    <property type="entry name" value="SENSOR HISTIDINE KINASE ENVZ"/>
    <property type="match status" value="1"/>
</dbReference>
<dbReference type="Gene3D" id="3.30.565.10">
    <property type="entry name" value="Histidine kinase-like ATPase, C-terminal domain"/>
    <property type="match status" value="1"/>
</dbReference>
<dbReference type="Pfam" id="PF02518">
    <property type="entry name" value="HATPase_c"/>
    <property type="match status" value="1"/>
</dbReference>
<keyword evidence="14 15" id="KW-0472">Membrane</keyword>
<dbReference type="RefSeq" id="WP_229680697.1">
    <property type="nucleotide sequence ID" value="NZ_BMIJ01000004.1"/>
</dbReference>
<evidence type="ECO:0000259" key="16">
    <source>
        <dbReference type="PROSITE" id="PS50109"/>
    </source>
</evidence>
<dbReference type="SUPFAM" id="SSF158472">
    <property type="entry name" value="HAMP domain-like"/>
    <property type="match status" value="1"/>
</dbReference>
<keyword evidence="4" id="KW-1003">Cell membrane</keyword>
<evidence type="ECO:0000256" key="11">
    <source>
        <dbReference type="ARBA" id="ARBA00022840"/>
    </source>
</evidence>
<comment type="catalytic activity">
    <reaction evidence="1">
        <text>ATP + protein L-histidine = ADP + protein N-phospho-L-histidine.</text>
        <dbReference type="EC" id="2.7.13.3"/>
    </reaction>
</comment>
<evidence type="ECO:0000259" key="17">
    <source>
        <dbReference type="PROSITE" id="PS50885"/>
    </source>
</evidence>
<evidence type="ECO:0000256" key="10">
    <source>
        <dbReference type="ARBA" id="ARBA00022777"/>
    </source>
</evidence>
<dbReference type="Pfam" id="PF00672">
    <property type="entry name" value="HAMP"/>
    <property type="match status" value="1"/>
</dbReference>
<comment type="caution">
    <text evidence="18">The sequence shown here is derived from an EMBL/GenBank/DDBJ whole genome shotgun (WGS) entry which is preliminary data.</text>
</comment>
<dbReference type="PANTHER" id="PTHR44936">
    <property type="entry name" value="SENSOR PROTEIN CREC"/>
    <property type="match status" value="1"/>
</dbReference>
<feature type="domain" description="HAMP" evidence="17">
    <location>
        <begin position="224"/>
        <end position="276"/>
    </location>
</feature>
<dbReference type="PRINTS" id="PR00344">
    <property type="entry name" value="BCTRLSENSOR"/>
</dbReference>
<dbReference type="InterPro" id="IPR050980">
    <property type="entry name" value="2C_sensor_his_kinase"/>
</dbReference>
<dbReference type="GO" id="GO:0016301">
    <property type="term" value="F:kinase activity"/>
    <property type="evidence" value="ECO:0007669"/>
    <property type="project" value="UniProtKB-KW"/>
</dbReference>
<dbReference type="SUPFAM" id="SSF55874">
    <property type="entry name" value="ATPase domain of HSP90 chaperone/DNA topoisomerase II/histidine kinase"/>
    <property type="match status" value="1"/>
</dbReference>
<accession>A0ABQ1KFB5</accession>
<dbReference type="CDD" id="cd06225">
    <property type="entry name" value="HAMP"/>
    <property type="match status" value="1"/>
</dbReference>
<dbReference type="Gene3D" id="1.10.287.130">
    <property type="match status" value="1"/>
</dbReference>
<dbReference type="InterPro" id="IPR003660">
    <property type="entry name" value="HAMP_dom"/>
</dbReference>
<keyword evidence="13" id="KW-0902">Two-component regulatory system</keyword>
<evidence type="ECO:0000256" key="13">
    <source>
        <dbReference type="ARBA" id="ARBA00023012"/>
    </source>
</evidence>
<gene>
    <name evidence="18" type="ORF">GCM10011352_19960</name>
</gene>
<protein>
    <recommendedName>
        <fullName evidence="3">histidine kinase</fullName>
        <ecNumber evidence="3">2.7.13.3</ecNumber>
    </recommendedName>
</protein>
<keyword evidence="6" id="KW-0597">Phosphoprotein</keyword>
<dbReference type="PROSITE" id="PS50885">
    <property type="entry name" value="HAMP"/>
    <property type="match status" value="1"/>
</dbReference>
<dbReference type="InterPro" id="IPR005467">
    <property type="entry name" value="His_kinase_dom"/>
</dbReference>
<feature type="transmembrane region" description="Helical" evidence="15">
    <location>
        <begin position="12"/>
        <end position="35"/>
    </location>
</feature>
<keyword evidence="12 15" id="KW-1133">Transmembrane helix</keyword>
<evidence type="ECO:0000256" key="8">
    <source>
        <dbReference type="ARBA" id="ARBA00022692"/>
    </source>
</evidence>
<dbReference type="SMART" id="SM00387">
    <property type="entry name" value="HATPase_c"/>
    <property type="match status" value="1"/>
</dbReference>
<keyword evidence="19" id="KW-1185">Reference proteome</keyword>
<evidence type="ECO:0000256" key="12">
    <source>
        <dbReference type="ARBA" id="ARBA00022989"/>
    </source>
</evidence>
<feature type="transmembrane region" description="Helical" evidence="15">
    <location>
        <begin position="205"/>
        <end position="226"/>
    </location>
</feature>
<dbReference type="InterPro" id="IPR004358">
    <property type="entry name" value="Sig_transdc_His_kin-like_C"/>
</dbReference>
<keyword evidence="10 18" id="KW-0418">Kinase</keyword>
<evidence type="ECO:0000256" key="2">
    <source>
        <dbReference type="ARBA" id="ARBA00004429"/>
    </source>
</evidence>
<evidence type="ECO:0000256" key="4">
    <source>
        <dbReference type="ARBA" id="ARBA00022475"/>
    </source>
</evidence>
<dbReference type="InterPro" id="IPR003594">
    <property type="entry name" value="HATPase_dom"/>
</dbReference>
<comment type="subcellular location">
    <subcellularLocation>
        <location evidence="2">Cell inner membrane</location>
        <topology evidence="2">Multi-pass membrane protein</topology>
    </subcellularLocation>
</comment>
<organism evidence="18 19">
    <name type="scientific">Marinobacterium zhoushanense</name>
    <dbReference type="NCBI Taxonomy" id="1679163"/>
    <lineage>
        <taxon>Bacteria</taxon>
        <taxon>Pseudomonadati</taxon>
        <taxon>Pseudomonadota</taxon>
        <taxon>Gammaproteobacteria</taxon>
        <taxon>Oceanospirillales</taxon>
        <taxon>Oceanospirillaceae</taxon>
        <taxon>Marinobacterium</taxon>
    </lineage>
</organism>
<keyword evidence="7" id="KW-0808">Transferase</keyword>
<dbReference type="EC" id="2.7.13.3" evidence="3"/>
<proteinExistence type="predicted"/>
<dbReference type="Pfam" id="PF00512">
    <property type="entry name" value="HisKA"/>
    <property type="match status" value="1"/>
</dbReference>
<dbReference type="SUPFAM" id="SSF47384">
    <property type="entry name" value="Homodimeric domain of signal transducing histidine kinase"/>
    <property type="match status" value="1"/>
</dbReference>
<dbReference type="InterPro" id="IPR036890">
    <property type="entry name" value="HATPase_C_sf"/>
</dbReference>
<evidence type="ECO:0000256" key="7">
    <source>
        <dbReference type="ARBA" id="ARBA00022679"/>
    </source>
</evidence>
<dbReference type="CDD" id="cd00082">
    <property type="entry name" value="HisKA"/>
    <property type="match status" value="1"/>
</dbReference>
<dbReference type="PROSITE" id="PS50109">
    <property type="entry name" value="HIS_KIN"/>
    <property type="match status" value="1"/>
</dbReference>
<dbReference type="EMBL" id="BMIJ01000004">
    <property type="protein sequence ID" value="GGB93930.1"/>
    <property type="molecule type" value="Genomic_DNA"/>
</dbReference>